<sequence>MKFPIALQQAVENVNDLLPELIEACNTVSDLFYRVVNEATWKIFTPFFRGIDSLYRVLKDMQKSLIEMNIYPFFAYMISENLDKVAANIEVLNRHIDDDDNVMVGDIIRYELKALLQDVFQLVSWRNKSSDKQLRSNMAVLKRKFPHVYDCMAKLVLDESKVEVIQSKNGSPNLCRLNNADRAIVLHSLYSPEIEANLWAESISEEIAAKQNVLIYGFGCGYHLEALIRKFPDRKFHVYEPEEQLLAAALRVVDLESLVAVGQIDQLVIGQKRKTGTI</sequence>
<dbReference type="InterPro" id="IPR029063">
    <property type="entry name" value="SAM-dependent_MTases_sf"/>
</dbReference>
<evidence type="ECO:0000313" key="2">
    <source>
        <dbReference type="EMBL" id="AZN38510.1"/>
    </source>
</evidence>
<dbReference type="KEGG" id="palb:EJC50_01615"/>
<dbReference type="OrthoDB" id="5291305at2"/>
<name>A0A3Q8X1U9_9BACL</name>
<dbReference type="AlphaFoldDB" id="A0A3Q8X1U9"/>
<organism evidence="2 3">
    <name type="scientific">Paenibacillus albus</name>
    <dbReference type="NCBI Taxonomy" id="2495582"/>
    <lineage>
        <taxon>Bacteria</taxon>
        <taxon>Bacillati</taxon>
        <taxon>Bacillota</taxon>
        <taxon>Bacilli</taxon>
        <taxon>Bacillales</taxon>
        <taxon>Paenibacillaceae</taxon>
        <taxon>Paenibacillus</taxon>
    </lineage>
</organism>
<protein>
    <recommendedName>
        <fullName evidence="1">Glycosyltransferase Maf N-terminal domain-containing protein</fullName>
    </recommendedName>
</protein>
<dbReference type="Proteomes" id="UP000272528">
    <property type="component" value="Chromosome"/>
</dbReference>
<evidence type="ECO:0000313" key="3">
    <source>
        <dbReference type="Proteomes" id="UP000272528"/>
    </source>
</evidence>
<dbReference type="Pfam" id="PF20157">
    <property type="entry name" value="Maf_flag10_N"/>
    <property type="match status" value="1"/>
</dbReference>
<dbReference type="SUPFAM" id="SSF53335">
    <property type="entry name" value="S-adenosyl-L-methionine-dependent methyltransferases"/>
    <property type="match status" value="1"/>
</dbReference>
<proteinExistence type="predicted"/>
<dbReference type="EMBL" id="CP034437">
    <property type="protein sequence ID" value="AZN38510.1"/>
    <property type="molecule type" value="Genomic_DNA"/>
</dbReference>
<dbReference type="RefSeq" id="WP_126011689.1">
    <property type="nucleotide sequence ID" value="NZ_CP034437.1"/>
</dbReference>
<evidence type="ECO:0000259" key="1">
    <source>
        <dbReference type="Pfam" id="PF20157"/>
    </source>
</evidence>
<feature type="domain" description="Glycosyltransferase Maf N-terminal" evidence="1">
    <location>
        <begin position="210"/>
        <end position="259"/>
    </location>
</feature>
<accession>A0A3Q8X1U9</accession>
<dbReference type="InterPro" id="IPR045376">
    <property type="entry name" value="Maf_N"/>
</dbReference>
<gene>
    <name evidence="2" type="ORF">EJC50_01615</name>
</gene>
<reference evidence="3" key="1">
    <citation type="submission" date="2018-12" db="EMBL/GenBank/DDBJ databases">
        <title>Genome sequence of Peanibacillus sp.</title>
        <authorList>
            <person name="Subramani G."/>
            <person name="Srinivasan S."/>
            <person name="Kim M.K."/>
        </authorList>
    </citation>
    <scope>NUCLEOTIDE SEQUENCE [LARGE SCALE GENOMIC DNA]</scope>
    <source>
        <strain evidence="3">18JY67-1</strain>
    </source>
</reference>
<keyword evidence="3" id="KW-1185">Reference proteome</keyword>